<proteinExistence type="predicted"/>
<dbReference type="Proteomes" id="UP001055072">
    <property type="component" value="Unassembled WGS sequence"/>
</dbReference>
<gene>
    <name evidence="1" type="ORF">BDY19DRAFT_1066310</name>
</gene>
<dbReference type="EMBL" id="MU274904">
    <property type="protein sequence ID" value="KAI0092156.1"/>
    <property type="molecule type" value="Genomic_DNA"/>
</dbReference>
<accession>A0ACB8UDA0</accession>
<reference evidence="1" key="1">
    <citation type="journal article" date="2021" name="Environ. Microbiol.">
        <title>Gene family expansions and transcriptome signatures uncover fungal adaptations to wood decay.</title>
        <authorList>
            <person name="Hage H."/>
            <person name="Miyauchi S."/>
            <person name="Viragh M."/>
            <person name="Drula E."/>
            <person name="Min B."/>
            <person name="Chaduli D."/>
            <person name="Navarro D."/>
            <person name="Favel A."/>
            <person name="Norest M."/>
            <person name="Lesage-Meessen L."/>
            <person name="Balint B."/>
            <person name="Merenyi Z."/>
            <person name="de Eugenio L."/>
            <person name="Morin E."/>
            <person name="Martinez A.T."/>
            <person name="Baldrian P."/>
            <person name="Stursova M."/>
            <person name="Martinez M.J."/>
            <person name="Novotny C."/>
            <person name="Magnuson J.K."/>
            <person name="Spatafora J.W."/>
            <person name="Maurice S."/>
            <person name="Pangilinan J."/>
            <person name="Andreopoulos W."/>
            <person name="LaButti K."/>
            <person name="Hundley H."/>
            <person name="Na H."/>
            <person name="Kuo A."/>
            <person name="Barry K."/>
            <person name="Lipzen A."/>
            <person name="Henrissat B."/>
            <person name="Riley R."/>
            <person name="Ahrendt S."/>
            <person name="Nagy L.G."/>
            <person name="Grigoriev I.V."/>
            <person name="Martin F."/>
            <person name="Rosso M.N."/>
        </authorList>
    </citation>
    <scope>NUCLEOTIDE SEQUENCE</scope>
    <source>
        <strain evidence="1">CBS 384.51</strain>
    </source>
</reference>
<organism evidence="1 2">
    <name type="scientific">Irpex rosettiformis</name>
    <dbReference type="NCBI Taxonomy" id="378272"/>
    <lineage>
        <taxon>Eukaryota</taxon>
        <taxon>Fungi</taxon>
        <taxon>Dikarya</taxon>
        <taxon>Basidiomycota</taxon>
        <taxon>Agaricomycotina</taxon>
        <taxon>Agaricomycetes</taxon>
        <taxon>Polyporales</taxon>
        <taxon>Irpicaceae</taxon>
        <taxon>Irpex</taxon>
    </lineage>
</organism>
<keyword evidence="2" id="KW-1185">Reference proteome</keyword>
<sequence length="559" mass="62663">MSRMPQPENPAVDNHSLDKDPLDNQAVLETVEVPNYLSEEPVVTRKELWSYYLYYNGDNGVGPNGFSMTLFQSLATAAGWDPVRGKGSSCLDADASGQCVLPWGGGTKSVSSIVLVATGVSFAVMALMFTTIGSAADYGRFGRWLLLVVTVICWASQFAGMSLTSPDRWPAAMALYMIGFISYGATLVFYAAAFPRLARNTPRARSLKEKYETGAIGREEYELEESLEKNRISNISTMHSNIGYIATLCLNLSLLLPLENNPKVNNYVLVLVNGYWVLLGIWWFIFQQPRQGPPLPKGERYITIGWKQIWHAMKQYKQLPYTFIYLFAFFLLADGLNTTGTLVSICQNDKFQFSFLQNTYLGLAQAITSTASTLGFWYIQKWWKIGTKPMFVVTNVVTIFIPLWGMIGIWTDKFGFHNRWEFWAYNVVFGLFQAPYYAFSQTMMAELTPPGFDNMFFGLFGLSNRASSMIGPNVIQAIIDNTNDNWKGFPFLFAICAAASVVIWWGVDVKKGRRDAGEWAERNRAFGETGVFAKQKVMGDADGEGEGELVREGDGKRLK</sequence>
<evidence type="ECO:0000313" key="2">
    <source>
        <dbReference type="Proteomes" id="UP001055072"/>
    </source>
</evidence>
<name>A0ACB8UDA0_9APHY</name>
<comment type="caution">
    <text evidence="1">The sequence shown here is derived from an EMBL/GenBank/DDBJ whole genome shotgun (WGS) entry which is preliminary data.</text>
</comment>
<evidence type="ECO:0000313" key="1">
    <source>
        <dbReference type="EMBL" id="KAI0092156.1"/>
    </source>
</evidence>
<protein>
    <submittedName>
        <fullName evidence="1">MFS general substrate transporter</fullName>
    </submittedName>
</protein>